<comment type="caution">
    <text evidence="5">The sequence shown here is derived from an EMBL/GenBank/DDBJ whole genome shotgun (WGS) entry which is preliminary data.</text>
</comment>
<dbReference type="SUPFAM" id="SSF50685">
    <property type="entry name" value="Barwin-like endoglucanases"/>
    <property type="match status" value="1"/>
</dbReference>
<dbReference type="Pfam" id="PF24300">
    <property type="entry name" value="KWL1"/>
    <property type="match status" value="1"/>
</dbReference>
<evidence type="ECO:0000256" key="4">
    <source>
        <dbReference type="ARBA" id="ARBA00022729"/>
    </source>
</evidence>
<dbReference type="Gene3D" id="2.40.40.10">
    <property type="entry name" value="RlpA-like domain"/>
    <property type="match status" value="1"/>
</dbReference>
<keyword evidence="4" id="KW-0732">Signal</keyword>
<evidence type="ECO:0000256" key="2">
    <source>
        <dbReference type="ARBA" id="ARBA00005592"/>
    </source>
</evidence>
<evidence type="ECO:0000313" key="5">
    <source>
        <dbReference type="EMBL" id="TMW94768.1"/>
    </source>
</evidence>
<dbReference type="AlphaFoldDB" id="A0A6N2BLQ0"/>
<organism evidence="5">
    <name type="scientific">Solanum chilense</name>
    <name type="common">Tomato</name>
    <name type="synonym">Lycopersicon chilense</name>
    <dbReference type="NCBI Taxonomy" id="4083"/>
    <lineage>
        <taxon>Eukaryota</taxon>
        <taxon>Viridiplantae</taxon>
        <taxon>Streptophyta</taxon>
        <taxon>Embryophyta</taxon>
        <taxon>Tracheophyta</taxon>
        <taxon>Spermatophyta</taxon>
        <taxon>Magnoliopsida</taxon>
        <taxon>eudicotyledons</taxon>
        <taxon>Gunneridae</taxon>
        <taxon>Pentapetalae</taxon>
        <taxon>asterids</taxon>
        <taxon>lamiids</taxon>
        <taxon>Solanales</taxon>
        <taxon>Solanaceae</taxon>
        <taxon>Solanoideae</taxon>
        <taxon>Solaneae</taxon>
        <taxon>Solanum</taxon>
        <taxon>Solanum subgen. Lycopersicon</taxon>
    </lineage>
</organism>
<dbReference type="PANTHER" id="PTHR33191">
    <property type="entry name" value="RIPENING-RELATED PROTEIN 2-RELATED"/>
    <property type="match status" value="1"/>
</dbReference>
<protein>
    <recommendedName>
        <fullName evidence="6">Ripening-related protein 2</fullName>
    </recommendedName>
</protein>
<dbReference type="EMBL" id="RXGB01002537">
    <property type="protein sequence ID" value="TMW94768.1"/>
    <property type="molecule type" value="Genomic_DNA"/>
</dbReference>
<evidence type="ECO:0000256" key="3">
    <source>
        <dbReference type="ARBA" id="ARBA00022525"/>
    </source>
</evidence>
<feature type="non-terminal residue" evidence="5">
    <location>
        <position position="1"/>
    </location>
</feature>
<dbReference type="GO" id="GO:0005576">
    <property type="term" value="C:extracellular region"/>
    <property type="evidence" value="ECO:0007669"/>
    <property type="project" value="UniProtKB-SubCell"/>
</dbReference>
<comment type="subcellular location">
    <subcellularLocation>
        <location evidence="1">Secreted</location>
    </subcellularLocation>
</comment>
<dbReference type="InterPro" id="IPR036908">
    <property type="entry name" value="RlpA-like_sf"/>
</dbReference>
<reference evidence="5" key="1">
    <citation type="submission" date="2019-05" db="EMBL/GenBank/DDBJ databases">
        <title>The de novo reference genome and transcriptome assemblies of the wild tomato species Solanum chilense.</title>
        <authorList>
            <person name="Stam R."/>
            <person name="Nosenko T."/>
            <person name="Hoerger A.C."/>
            <person name="Stephan W."/>
            <person name="Seidel M.A."/>
            <person name="Kuhn J.M.M."/>
            <person name="Haberer G."/>
            <person name="Tellier A."/>
        </authorList>
    </citation>
    <scope>NUCLEOTIDE SEQUENCE</scope>
    <source>
        <tissue evidence="5">Mature leaves</tissue>
    </source>
</reference>
<evidence type="ECO:0008006" key="6">
    <source>
        <dbReference type="Google" id="ProtNLM"/>
    </source>
</evidence>
<evidence type="ECO:0000256" key="1">
    <source>
        <dbReference type="ARBA" id="ARBA00004613"/>
    </source>
</evidence>
<gene>
    <name evidence="5" type="ORF">EJD97_009816</name>
</gene>
<dbReference type="PANTHER" id="PTHR33191:SF53">
    <property type="entry name" value="RIPENING-RELATED PROTEIN 2"/>
    <property type="match status" value="1"/>
</dbReference>
<keyword evidence="3" id="KW-0964">Secreted</keyword>
<comment type="similarity">
    <text evidence="2">Belongs to the kiwellin family.</text>
</comment>
<sequence length="143" mass="16155">KKMNNYLILFHFVLLLAYSNTFLMVNALNYKPNDRTKAKLTINDFEKGGSGGGPSECSGKYYDNSIPIVALSTRWYSKGRRCFENINIYANNGMSTQAMVVDECDTSRGCKNNIVDASEAVWKNLGISKKDPQWGLMDIFWSD</sequence>
<accession>A0A6N2BLQ0</accession>
<name>A0A6N2BLQ0_SOLCI</name>
<proteinExistence type="inferred from homology"/>
<dbReference type="InterPro" id="IPR039271">
    <property type="entry name" value="Kiwellin-like"/>
</dbReference>
<dbReference type="CDD" id="cd22270">
    <property type="entry name" value="DPBB_kiwellin-like"/>
    <property type="match status" value="1"/>
</dbReference>